<dbReference type="HAMAP" id="MF_00185">
    <property type="entry name" value="IPP_trans"/>
    <property type="match status" value="1"/>
</dbReference>
<dbReference type="InterPro" id="IPR027417">
    <property type="entry name" value="P-loop_NTPase"/>
</dbReference>
<evidence type="ECO:0000256" key="8">
    <source>
        <dbReference type="ARBA" id="ARBA00022842"/>
    </source>
</evidence>
<dbReference type="SUPFAM" id="SSF52540">
    <property type="entry name" value="P-loop containing nucleoside triphosphate hydrolases"/>
    <property type="match status" value="1"/>
</dbReference>
<feature type="region of interest" description="Interaction with substrate tRNA" evidence="10">
    <location>
        <begin position="160"/>
        <end position="164"/>
    </location>
</feature>
<comment type="similarity">
    <text evidence="3 10 13">Belongs to the IPP transferase family.</text>
</comment>
<reference evidence="14" key="1">
    <citation type="submission" date="2019-02" db="EMBL/GenBank/DDBJ databases">
        <authorList>
            <person name="Gruber-Vodicka R. H."/>
            <person name="Seah K. B. B."/>
        </authorList>
    </citation>
    <scope>NUCLEOTIDE SEQUENCE</scope>
    <source>
        <strain evidence="14">BECK_S313</strain>
    </source>
</reference>
<evidence type="ECO:0000313" key="14">
    <source>
        <dbReference type="EMBL" id="VFK16469.1"/>
    </source>
</evidence>
<keyword evidence="8 10" id="KW-0460">Magnesium</keyword>
<evidence type="ECO:0000256" key="3">
    <source>
        <dbReference type="ARBA" id="ARBA00005842"/>
    </source>
</evidence>
<dbReference type="Gene3D" id="3.40.50.300">
    <property type="entry name" value="P-loop containing nucleotide triphosphate hydrolases"/>
    <property type="match status" value="1"/>
</dbReference>
<evidence type="ECO:0000256" key="9">
    <source>
        <dbReference type="ARBA" id="ARBA00049563"/>
    </source>
</evidence>
<dbReference type="FunFam" id="1.10.20.140:FF:000001">
    <property type="entry name" value="tRNA dimethylallyltransferase"/>
    <property type="match status" value="1"/>
</dbReference>
<dbReference type="NCBIfam" id="TIGR00174">
    <property type="entry name" value="miaA"/>
    <property type="match status" value="1"/>
</dbReference>
<feature type="region of interest" description="Interaction with substrate tRNA" evidence="10">
    <location>
        <begin position="36"/>
        <end position="39"/>
    </location>
</feature>
<dbReference type="InterPro" id="IPR039657">
    <property type="entry name" value="Dimethylallyltransferase"/>
</dbReference>
<dbReference type="GO" id="GO:0052381">
    <property type="term" value="F:tRNA dimethylallyltransferase activity"/>
    <property type="evidence" value="ECO:0007669"/>
    <property type="project" value="UniProtKB-UniRule"/>
</dbReference>
<comment type="function">
    <text evidence="2 10 12">Catalyzes the transfer of a dimethylallyl group onto the adenine at position 37 in tRNAs that read codons beginning with uridine, leading to the formation of N6-(dimethylallyl)adenosine (i(6)A).</text>
</comment>
<dbReference type="GO" id="GO:0005524">
    <property type="term" value="F:ATP binding"/>
    <property type="evidence" value="ECO:0007669"/>
    <property type="project" value="UniProtKB-UniRule"/>
</dbReference>
<dbReference type="PANTHER" id="PTHR11088:SF60">
    <property type="entry name" value="TRNA DIMETHYLALLYLTRANSFERASE"/>
    <property type="match status" value="1"/>
</dbReference>
<comment type="catalytic activity">
    <reaction evidence="9 10 11">
        <text>adenosine(37) in tRNA + dimethylallyl diphosphate = N(6)-dimethylallyladenosine(37) in tRNA + diphosphate</text>
        <dbReference type="Rhea" id="RHEA:26482"/>
        <dbReference type="Rhea" id="RHEA-COMP:10162"/>
        <dbReference type="Rhea" id="RHEA-COMP:10375"/>
        <dbReference type="ChEBI" id="CHEBI:33019"/>
        <dbReference type="ChEBI" id="CHEBI:57623"/>
        <dbReference type="ChEBI" id="CHEBI:74411"/>
        <dbReference type="ChEBI" id="CHEBI:74415"/>
        <dbReference type="EC" id="2.5.1.75"/>
    </reaction>
</comment>
<dbReference type="AlphaFoldDB" id="A0A450WH98"/>
<evidence type="ECO:0000256" key="4">
    <source>
        <dbReference type="ARBA" id="ARBA00022679"/>
    </source>
</evidence>
<keyword evidence="7 10" id="KW-0067">ATP-binding</keyword>
<evidence type="ECO:0000256" key="12">
    <source>
        <dbReference type="RuleBase" id="RU003784"/>
    </source>
</evidence>
<proteinExistence type="inferred from homology"/>
<feature type="binding site" evidence="10">
    <location>
        <begin position="13"/>
        <end position="18"/>
    </location>
    <ligand>
        <name>substrate</name>
    </ligand>
</feature>
<dbReference type="InterPro" id="IPR018022">
    <property type="entry name" value="IPT"/>
</dbReference>
<evidence type="ECO:0000256" key="11">
    <source>
        <dbReference type="RuleBase" id="RU003783"/>
    </source>
</evidence>
<feature type="site" description="Interaction with substrate tRNA" evidence="10">
    <location>
        <position position="102"/>
    </location>
</feature>
<dbReference type="Gene3D" id="1.10.20.140">
    <property type="match status" value="1"/>
</dbReference>
<protein>
    <recommendedName>
        <fullName evidence="10">tRNA dimethylallyltransferase</fullName>
        <ecNumber evidence="10">2.5.1.75</ecNumber>
    </recommendedName>
    <alternativeName>
        <fullName evidence="10">Dimethylallyl diphosphate:tRNA dimethylallyltransferase</fullName>
        <shortName evidence="10">DMAPP:tRNA dimethylallyltransferase</shortName>
        <shortName evidence="10">DMATase</shortName>
    </alternativeName>
    <alternativeName>
        <fullName evidence="10">Isopentenyl-diphosphate:tRNA isopentenyltransferase</fullName>
        <shortName evidence="10">IPP transferase</shortName>
        <shortName evidence="10">IPPT</shortName>
        <shortName evidence="10">IPTase</shortName>
    </alternativeName>
</protein>
<name>A0A450WH98_9GAMM</name>
<dbReference type="GO" id="GO:0006400">
    <property type="term" value="P:tRNA modification"/>
    <property type="evidence" value="ECO:0007669"/>
    <property type="project" value="TreeGrafter"/>
</dbReference>
<evidence type="ECO:0000256" key="1">
    <source>
        <dbReference type="ARBA" id="ARBA00001946"/>
    </source>
</evidence>
<organism evidence="14">
    <name type="scientific">Candidatus Kentrum sp. LPFa</name>
    <dbReference type="NCBI Taxonomy" id="2126335"/>
    <lineage>
        <taxon>Bacteria</taxon>
        <taxon>Pseudomonadati</taxon>
        <taxon>Pseudomonadota</taxon>
        <taxon>Gammaproteobacteria</taxon>
        <taxon>Candidatus Kentrum</taxon>
    </lineage>
</organism>
<dbReference type="Pfam" id="PF01715">
    <property type="entry name" value="IPPT"/>
    <property type="match status" value="1"/>
</dbReference>
<keyword evidence="4 10" id="KW-0808">Transferase</keyword>
<dbReference type="EC" id="2.5.1.75" evidence="10"/>
<evidence type="ECO:0000256" key="2">
    <source>
        <dbReference type="ARBA" id="ARBA00003213"/>
    </source>
</evidence>
<evidence type="ECO:0000256" key="7">
    <source>
        <dbReference type="ARBA" id="ARBA00022840"/>
    </source>
</evidence>
<keyword evidence="6 10" id="KW-0547">Nucleotide-binding</keyword>
<comment type="cofactor">
    <cofactor evidence="1 10">
        <name>Mg(2+)</name>
        <dbReference type="ChEBI" id="CHEBI:18420"/>
    </cofactor>
</comment>
<feature type="binding site" evidence="10">
    <location>
        <begin position="11"/>
        <end position="18"/>
    </location>
    <ligand>
        <name>ATP</name>
        <dbReference type="ChEBI" id="CHEBI:30616"/>
    </ligand>
</feature>
<dbReference type="EMBL" id="CAADFK010000096">
    <property type="protein sequence ID" value="VFK16469.1"/>
    <property type="molecule type" value="Genomic_DNA"/>
</dbReference>
<comment type="subunit">
    <text evidence="10">Monomer.</text>
</comment>
<sequence length="320" mass="35891">MNKTPVIFLSGPTASGKTDIAVDLVRRLPLEIISVDSTLVYRGLDIGAGKPKPDILAMAPHRLIDIRDPVQAYSAAEFIKDARMAIREIEENGRIPLLAGGTGLYFRALRHGLSPLPPANPAVRKQLTEQAEKWGWSMLHRRLAQVDPLAAARIHPNDPQRIQRALEVYELTNSPMTTLLARRTEDTFDHPIIQLILEPTDRSALQERIAARFHEMLAHGLVAEVQRLRARDDLHDDLPSMRAVGYRQAWRYLAGRISYPDMVATAIAATRQLARRQLTWLRSEIGATRFSCQDANVLDNILFYLSRNSLLKGNTGVTMS</sequence>
<feature type="site" description="Interaction with substrate tRNA" evidence="10">
    <location>
        <position position="124"/>
    </location>
</feature>
<accession>A0A450WH98</accession>
<dbReference type="PANTHER" id="PTHR11088">
    <property type="entry name" value="TRNA DIMETHYLALLYLTRANSFERASE"/>
    <property type="match status" value="1"/>
</dbReference>
<evidence type="ECO:0000256" key="6">
    <source>
        <dbReference type="ARBA" id="ARBA00022741"/>
    </source>
</evidence>
<evidence type="ECO:0000256" key="10">
    <source>
        <dbReference type="HAMAP-Rule" id="MF_00185"/>
    </source>
</evidence>
<evidence type="ECO:0000256" key="13">
    <source>
        <dbReference type="RuleBase" id="RU003785"/>
    </source>
</evidence>
<comment type="caution">
    <text evidence="10">Lacks conserved residue(s) required for the propagation of feature annotation.</text>
</comment>
<gene>
    <name evidence="10" type="primary">miaA</name>
    <name evidence="14" type="ORF">BECKLPF1236B_GA0070989_10962</name>
</gene>
<evidence type="ECO:0000256" key="5">
    <source>
        <dbReference type="ARBA" id="ARBA00022694"/>
    </source>
</evidence>
<keyword evidence="5 10" id="KW-0819">tRNA processing</keyword>